<sequence length="79" mass="9286">MIQLGKRLEPHGLIEPFPARRALTSETETTTYNFFYEKFSAWPTRFSIDDRISDGISCCLRWWRWHGSSAGRSAWAEFL</sequence>
<name>A0A7D9H4C8_9GAMM</name>
<evidence type="ECO:0000313" key="1">
    <source>
        <dbReference type="EMBL" id="VUX55709.1"/>
    </source>
</evidence>
<organism evidence="1">
    <name type="scientific">uncultured Woeseiaceae bacterium</name>
    <dbReference type="NCBI Taxonomy" id="1983305"/>
    <lineage>
        <taxon>Bacteria</taxon>
        <taxon>Pseudomonadati</taxon>
        <taxon>Pseudomonadota</taxon>
        <taxon>Gammaproteobacteria</taxon>
        <taxon>Woeseiales</taxon>
        <taxon>Woeseiaceae</taxon>
        <taxon>environmental samples</taxon>
    </lineage>
</organism>
<protein>
    <submittedName>
        <fullName evidence="1">Uncharacterized protein</fullName>
    </submittedName>
</protein>
<proteinExistence type="predicted"/>
<dbReference type="EMBL" id="LR633967">
    <property type="protein sequence ID" value="VUX55709.1"/>
    <property type="molecule type" value="Genomic_DNA"/>
</dbReference>
<gene>
    <name evidence="1" type="ORF">JTBM06_V1_80033</name>
</gene>
<accession>A0A7D9H4C8</accession>
<reference evidence="1" key="1">
    <citation type="submission" date="2019-07" db="EMBL/GenBank/DDBJ databases">
        <authorList>
            <person name="Weber M."/>
            <person name="Kostadinov I."/>
            <person name="Kostadinov D I."/>
        </authorList>
    </citation>
    <scope>NUCLEOTIDE SEQUENCE</scope>
    <source>
        <strain evidence="1">Gfbio:sag-sample-m06:053724c1-46a9-4a36-b237-ea2bf867836b</strain>
    </source>
</reference>
<dbReference type="AlphaFoldDB" id="A0A7D9H4C8"/>